<dbReference type="AlphaFoldDB" id="A0A4R1F589"/>
<evidence type="ECO:0008006" key="4">
    <source>
        <dbReference type="Google" id="ProtNLM"/>
    </source>
</evidence>
<sequence>MKVIPLILLSVLFTGCSNFNTATNTMSSHPLKSQKDVNIEKTLTSGTWKYERQADDCRDTSWSQTFYKNRYYKSVGDACLIPDAFSVDAENWHIKRQILYVTNLSPINGDDIILKYGIDFLDKNKLILSSGNYKYTFVK</sequence>
<keyword evidence="1" id="KW-0732">Signal</keyword>
<accession>A0A4R1F589</accession>
<comment type="caution">
    <text evidence="2">The sequence shown here is derived from an EMBL/GenBank/DDBJ whole genome shotgun (WGS) entry which is preliminary data.</text>
</comment>
<protein>
    <recommendedName>
        <fullName evidence="4">Lipocalin-like protein</fullName>
    </recommendedName>
</protein>
<evidence type="ECO:0000256" key="1">
    <source>
        <dbReference type="SAM" id="SignalP"/>
    </source>
</evidence>
<reference evidence="2 3" key="1">
    <citation type="submission" date="2019-03" db="EMBL/GenBank/DDBJ databases">
        <title>Genomic Encyclopedia of Type Strains, Phase IV (KMG-IV): sequencing the most valuable type-strain genomes for metagenomic binning, comparative biology and taxonomic classification.</title>
        <authorList>
            <person name="Goeker M."/>
        </authorList>
    </citation>
    <scope>NUCLEOTIDE SEQUENCE [LARGE SCALE GENOMIC DNA]</scope>
    <source>
        <strain evidence="2 3">DSM 24830</strain>
    </source>
</reference>
<gene>
    <name evidence="2" type="ORF">EV695_0894</name>
</gene>
<evidence type="ECO:0000313" key="3">
    <source>
        <dbReference type="Proteomes" id="UP000294887"/>
    </source>
</evidence>
<feature type="chain" id="PRO_5020184234" description="Lipocalin-like protein" evidence="1">
    <location>
        <begin position="23"/>
        <end position="139"/>
    </location>
</feature>
<feature type="signal peptide" evidence="1">
    <location>
        <begin position="1"/>
        <end position="22"/>
    </location>
</feature>
<keyword evidence="3" id="KW-1185">Reference proteome</keyword>
<name>A0A4R1F589_9GAMM</name>
<dbReference type="RefSeq" id="WP_131904692.1">
    <property type="nucleotide sequence ID" value="NZ_BAAAFU010000008.1"/>
</dbReference>
<dbReference type="PROSITE" id="PS51257">
    <property type="entry name" value="PROKAR_LIPOPROTEIN"/>
    <property type="match status" value="1"/>
</dbReference>
<dbReference type="EMBL" id="SMFQ01000002">
    <property type="protein sequence ID" value="TCJ89033.1"/>
    <property type="molecule type" value="Genomic_DNA"/>
</dbReference>
<dbReference type="Proteomes" id="UP000294887">
    <property type="component" value="Unassembled WGS sequence"/>
</dbReference>
<proteinExistence type="predicted"/>
<organism evidence="2 3">
    <name type="scientific">Cocleimonas flava</name>
    <dbReference type="NCBI Taxonomy" id="634765"/>
    <lineage>
        <taxon>Bacteria</taxon>
        <taxon>Pseudomonadati</taxon>
        <taxon>Pseudomonadota</taxon>
        <taxon>Gammaproteobacteria</taxon>
        <taxon>Thiotrichales</taxon>
        <taxon>Thiotrichaceae</taxon>
        <taxon>Cocleimonas</taxon>
    </lineage>
</organism>
<evidence type="ECO:0000313" key="2">
    <source>
        <dbReference type="EMBL" id="TCJ89033.1"/>
    </source>
</evidence>